<dbReference type="EMBL" id="KV441478">
    <property type="protein sequence ID" value="OAG20914.1"/>
    <property type="molecule type" value="Genomic_DNA"/>
</dbReference>
<dbReference type="VEuPathDB" id="FungiDB:CC77DRAFT_91037"/>
<name>A0A177DLU9_ALTAL</name>
<dbReference type="RefSeq" id="XP_018386335.1">
    <property type="nucleotide sequence ID" value="XM_018533642.1"/>
</dbReference>
<gene>
    <name evidence="1" type="ORF">CC77DRAFT_91037</name>
</gene>
<dbReference type="KEGG" id="aalt:CC77DRAFT_91037"/>
<protein>
    <submittedName>
        <fullName evidence="1">Uncharacterized protein</fullName>
    </submittedName>
</protein>
<proteinExistence type="predicted"/>
<sequence length="115" mass="12871">MRKSKGWRCYNGKLVSTGKGRWERVWGMGKFGERDGEKLSRSSPAKSGAQYRYEVRVGRVGQADHTSVLFVWQALGAIALGNWSDIIGNSRYFSRAVSATVTPDQGRISWEISRA</sequence>
<dbReference type="GeneID" id="29119236"/>
<evidence type="ECO:0000313" key="2">
    <source>
        <dbReference type="Proteomes" id="UP000077248"/>
    </source>
</evidence>
<dbReference type="Proteomes" id="UP000077248">
    <property type="component" value="Unassembled WGS sequence"/>
</dbReference>
<dbReference type="AlphaFoldDB" id="A0A177DLU9"/>
<keyword evidence="2" id="KW-1185">Reference proteome</keyword>
<organism evidence="1 2">
    <name type="scientific">Alternaria alternata</name>
    <name type="common">Alternaria rot fungus</name>
    <name type="synonym">Torula alternata</name>
    <dbReference type="NCBI Taxonomy" id="5599"/>
    <lineage>
        <taxon>Eukaryota</taxon>
        <taxon>Fungi</taxon>
        <taxon>Dikarya</taxon>
        <taxon>Ascomycota</taxon>
        <taxon>Pezizomycotina</taxon>
        <taxon>Dothideomycetes</taxon>
        <taxon>Pleosporomycetidae</taxon>
        <taxon>Pleosporales</taxon>
        <taxon>Pleosporineae</taxon>
        <taxon>Pleosporaceae</taxon>
        <taxon>Alternaria</taxon>
        <taxon>Alternaria sect. Alternaria</taxon>
        <taxon>Alternaria alternata complex</taxon>
    </lineage>
</organism>
<reference evidence="1 2" key="1">
    <citation type="submission" date="2016-05" db="EMBL/GenBank/DDBJ databases">
        <title>Comparative analysis of secretome profiles of manganese(II)-oxidizing ascomycete fungi.</title>
        <authorList>
            <consortium name="DOE Joint Genome Institute"/>
            <person name="Zeiner C.A."/>
            <person name="Purvine S.O."/>
            <person name="Zink E.M."/>
            <person name="Wu S."/>
            <person name="Pasa-Tolic L."/>
            <person name="Chaput D.L."/>
            <person name="Haridas S."/>
            <person name="Grigoriev I.V."/>
            <person name="Santelli C.M."/>
            <person name="Hansel C.M."/>
        </authorList>
    </citation>
    <scope>NUCLEOTIDE SEQUENCE [LARGE SCALE GENOMIC DNA]</scope>
    <source>
        <strain evidence="1 2">SRC1lrK2f</strain>
    </source>
</reference>
<accession>A0A177DLU9</accession>
<evidence type="ECO:0000313" key="1">
    <source>
        <dbReference type="EMBL" id="OAG20914.1"/>
    </source>
</evidence>